<dbReference type="Pfam" id="PF13302">
    <property type="entry name" value="Acetyltransf_3"/>
    <property type="match status" value="1"/>
</dbReference>
<accession>A0A1W1CKM6</accession>
<evidence type="ECO:0000256" key="3">
    <source>
        <dbReference type="ARBA" id="ARBA00038502"/>
    </source>
</evidence>
<dbReference type="InterPro" id="IPR016181">
    <property type="entry name" value="Acyl_CoA_acyltransferase"/>
</dbReference>
<name>A0A1W1CKM6_9ZZZZ</name>
<proteinExistence type="inferred from homology"/>
<evidence type="ECO:0000256" key="1">
    <source>
        <dbReference type="ARBA" id="ARBA00022679"/>
    </source>
</evidence>
<dbReference type="Gene3D" id="3.40.630.30">
    <property type="match status" value="1"/>
</dbReference>
<protein>
    <submittedName>
        <fullName evidence="5">Ribosomal-protein-L7p-serine acetyltransferase</fullName>
    </submittedName>
</protein>
<evidence type="ECO:0000256" key="2">
    <source>
        <dbReference type="ARBA" id="ARBA00023315"/>
    </source>
</evidence>
<feature type="domain" description="N-acetyltransferase" evidence="4">
    <location>
        <begin position="20"/>
        <end position="119"/>
    </location>
</feature>
<keyword evidence="2" id="KW-0012">Acyltransferase</keyword>
<dbReference type="AlphaFoldDB" id="A0A1W1CKM6"/>
<dbReference type="PANTHER" id="PTHR43792:SF8">
    <property type="entry name" value="[RIBOSOMAL PROTEIN US5]-ALANINE N-ACETYLTRANSFERASE"/>
    <property type="match status" value="1"/>
</dbReference>
<evidence type="ECO:0000313" key="5">
    <source>
        <dbReference type="EMBL" id="SFV66309.1"/>
    </source>
</evidence>
<keyword evidence="1 5" id="KW-0808">Transferase</keyword>
<dbReference type="EMBL" id="FPHN01000201">
    <property type="protein sequence ID" value="SFV66309.1"/>
    <property type="molecule type" value="Genomic_DNA"/>
</dbReference>
<sequence>MFKLEIDKEVHLELTHFFHAKDIFILVERNRELFRAWLDWVDTSTTIEDTKEFINYEMQNYANQKSVNCMVFYKNKLVGNVALLGMRKGYGVKRGELGYWLDAEFHGKGIMQKAVKKMI</sequence>
<dbReference type="SUPFAM" id="SSF55729">
    <property type="entry name" value="Acyl-CoA N-acyltransferases (Nat)"/>
    <property type="match status" value="1"/>
</dbReference>
<evidence type="ECO:0000259" key="4">
    <source>
        <dbReference type="Pfam" id="PF13302"/>
    </source>
</evidence>
<organism evidence="5">
    <name type="scientific">hydrothermal vent metagenome</name>
    <dbReference type="NCBI Taxonomy" id="652676"/>
    <lineage>
        <taxon>unclassified sequences</taxon>
        <taxon>metagenomes</taxon>
        <taxon>ecological metagenomes</taxon>
    </lineage>
</organism>
<dbReference type="InterPro" id="IPR000182">
    <property type="entry name" value="GNAT_dom"/>
</dbReference>
<reference evidence="5" key="1">
    <citation type="submission" date="2016-10" db="EMBL/GenBank/DDBJ databases">
        <authorList>
            <person name="de Groot N.N."/>
        </authorList>
    </citation>
    <scope>NUCLEOTIDE SEQUENCE</scope>
</reference>
<comment type="similarity">
    <text evidence="3">Belongs to the acetyltransferase family. RimJ subfamily.</text>
</comment>
<dbReference type="GO" id="GO:0016747">
    <property type="term" value="F:acyltransferase activity, transferring groups other than amino-acyl groups"/>
    <property type="evidence" value="ECO:0007669"/>
    <property type="project" value="InterPro"/>
</dbReference>
<dbReference type="PANTHER" id="PTHR43792">
    <property type="entry name" value="GNAT FAMILY, PUTATIVE (AFU_ORTHOLOGUE AFUA_3G00765)-RELATED-RELATED"/>
    <property type="match status" value="1"/>
</dbReference>
<dbReference type="InterPro" id="IPR051531">
    <property type="entry name" value="N-acetyltransferase"/>
</dbReference>
<gene>
    <name evidence="5" type="ORF">MNB_SV-14-1798</name>
</gene>